<gene>
    <name evidence="5" type="primary">argH</name>
</gene>
<keyword evidence="5" id="KW-0028">Amino-acid biosynthesis</keyword>
<dbReference type="InterPro" id="IPR009049">
    <property type="entry name" value="Argininosuccinate_lyase"/>
</dbReference>
<keyword evidence="5" id="KW-0963">Cytoplasm</keyword>
<proteinExistence type="inferred from homology"/>
<keyword evidence="4 5" id="KW-0055">Arginine biosynthesis</keyword>
<evidence type="ECO:0000256" key="2">
    <source>
        <dbReference type="ARBA" id="ARBA00004941"/>
    </source>
</evidence>
<dbReference type="InterPro" id="IPR000362">
    <property type="entry name" value="Fumarate_lyase_fam"/>
</dbReference>
<reference evidence="7" key="1">
    <citation type="journal article" date="2011" name="Environ. Microbiol.">
        <title>Time-series analyses of Monterey Bay coastal microbial picoplankton using a 'genome proxy' microarray.</title>
        <authorList>
            <person name="Rich V.I."/>
            <person name="Pham V.D."/>
            <person name="Eppley J."/>
            <person name="Shi Y."/>
            <person name="DeLong E.F."/>
        </authorList>
    </citation>
    <scope>NUCLEOTIDE SEQUENCE</scope>
</reference>
<accession>E0XY84</accession>
<evidence type="ECO:0000256" key="1">
    <source>
        <dbReference type="ARBA" id="ARBA00000985"/>
    </source>
</evidence>
<dbReference type="InterPro" id="IPR024083">
    <property type="entry name" value="Fumarase/histidase_N"/>
</dbReference>
<dbReference type="InterPro" id="IPR008948">
    <property type="entry name" value="L-Aspartase-like"/>
</dbReference>
<evidence type="ECO:0000313" key="7">
    <source>
        <dbReference type="EMBL" id="ADI19390.1"/>
    </source>
</evidence>
<evidence type="ECO:0000259" key="6">
    <source>
        <dbReference type="Pfam" id="PF00206"/>
    </source>
</evidence>
<dbReference type="AlphaFoldDB" id="E0XY84"/>
<feature type="domain" description="Fumarate lyase N-terminal" evidence="6">
    <location>
        <begin position="31"/>
        <end position="306"/>
    </location>
</feature>
<dbReference type="PRINTS" id="PR00145">
    <property type="entry name" value="ARGSUCLYASE"/>
</dbReference>
<sequence length="484" mass="52902">MDKLAVGKLWDKGGYLDRTVERFTVGEDRGYDMRLLKADVVASIAHADMLAAIGVLEVAELTVLREALSEAIKEINAGQFRIGDDEEDGHTALERFLTERTGNAGKRIHTGRSRNDQVIAAMRLYAREWLLNFRTEIIELADDLLDFAEAWSETPMPGRTHMQPAMPSTVGLWAAAFAEELIDDVDLVECAYRRNNKSPLGAAAGYGVPLPLDREMVAKTLGFAGVQNNVLYVNNSRGVVEAQVAESAGRVCGTLAQLSQDLMIFTLPEFGYFRLPEELTTGSSIMPQKRNPDLLELIRAKAALVDGQAAIIRSIILNLPSGYNRDMQQTKGPFLISLKESADIVSVMRVTISRLSVDERRLEAGCNLELLSADRAYKLVSEGVPFRDAYRQVGAELSGDFIEPQPAHTDVLSAALAKDYKGAPGNLSIDISRQAVEELRGSVASDRAVVTEALTKLAGPLGIDLTQQPAESSLDRSANATERR</sequence>
<comment type="similarity">
    <text evidence="5">Belongs to the lyase 1 family. Argininosuccinate lyase subfamily.</text>
</comment>
<dbReference type="Pfam" id="PF00206">
    <property type="entry name" value="Lyase_1"/>
    <property type="match status" value="1"/>
</dbReference>
<dbReference type="Gene3D" id="1.20.200.10">
    <property type="entry name" value="Fumarase/aspartase (Central domain)"/>
    <property type="match status" value="1"/>
</dbReference>
<evidence type="ECO:0000256" key="3">
    <source>
        <dbReference type="ARBA" id="ARBA00012338"/>
    </source>
</evidence>
<keyword evidence="5 7" id="KW-0456">Lyase</keyword>
<dbReference type="PANTHER" id="PTHR43814:SF1">
    <property type="entry name" value="ARGININOSUCCINATE LYASE"/>
    <property type="match status" value="1"/>
</dbReference>
<evidence type="ECO:0000256" key="4">
    <source>
        <dbReference type="ARBA" id="ARBA00022571"/>
    </source>
</evidence>
<dbReference type="EMBL" id="GU474919">
    <property type="protein sequence ID" value="ADI19390.1"/>
    <property type="molecule type" value="Genomic_DNA"/>
</dbReference>
<protein>
    <recommendedName>
        <fullName evidence="3 5">Argininosuccinate lyase</fullName>
        <shortName evidence="5">ASAL</shortName>
        <ecNumber evidence="3 5">4.3.2.1</ecNumber>
    </recommendedName>
    <alternativeName>
        <fullName evidence="5">Arginosuccinase</fullName>
    </alternativeName>
</protein>
<dbReference type="NCBIfam" id="TIGR00838">
    <property type="entry name" value="argH"/>
    <property type="match status" value="1"/>
</dbReference>
<comment type="subcellular location">
    <subcellularLocation>
        <location evidence="5">Cytoplasm</location>
    </subcellularLocation>
</comment>
<evidence type="ECO:0000256" key="5">
    <source>
        <dbReference type="HAMAP-Rule" id="MF_00006"/>
    </source>
</evidence>
<dbReference type="GO" id="GO:0004056">
    <property type="term" value="F:argininosuccinate lyase activity"/>
    <property type="evidence" value="ECO:0007669"/>
    <property type="project" value="UniProtKB-UniRule"/>
</dbReference>
<dbReference type="HAMAP" id="MF_00006">
    <property type="entry name" value="Arg_succ_lyase"/>
    <property type="match status" value="1"/>
</dbReference>
<dbReference type="UniPathway" id="UPA00068">
    <property type="reaction ID" value="UER00114"/>
</dbReference>
<dbReference type="PRINTS" id="PR00149">
    <property type="entry name" value="FUMRATELYASE"/>
</dbReference>
<dbReference type="EC" id="4.3.2.1" evidence="3 5"/>
<dbReference type="GO" id="GO:0042450">
    <property type="term" value="P:L-arginine biosynthetic process via ornithine"/>
    <property type="evidence" value="ECO:0007669"/>
    <property type="project" value="UniProtKB-UniRule"/>
</dbReference>
<dbReference type="SUPFAM" id="SSF48557">
    <property type="entry name" value="L-aspartase-like"/>
    <property type="match status" value="1"/>
</dbReference>
<dbReference type="Gene3D" id="1.10.275.10">
    <property type="entry name" value="Fumarase/aspartase (N-terminal domain)"/>
    <property type="match status" value="1"/>
</dbReference>
<organism evidence="7">
    <name type="scientific">uncultured Spirochaetales bacterium HF0500_06B09</name>
    <dbReference type="NCBI Taxonomy" id="710994"/>
    <lineage>
        <taxon>Bacteria</taxon>
        <taxon>Pseudomonadati</taxon>
        <taxon>Spirochaetota</taxon>
        <taxon>Spirochaetia</taxon>
        <taxon>Spirochaetales</taxon>
        <taxon>environmental samples</taxon>
    </lineage>
</organism>
<dbReference type="CDD" id="cd01359">
    <property type="entry name" value="Argininosuccinate_lyase"/>
    <property type="match status" value="1"/>
</dbReference>
<dbReference type="InterPro" id="IPR022761">
    <property type="entry name" value="Fumarate_lyase_N"/>
</dbReference>
<dbReference type="PROSITE" id="PS00163">
    <property type="entry name" value="FUMARATE_LYASES"/>
    <property type="match status" value="1"/>
</dbReference>
<dbReference type="PANTHER" id="PTHR43814">
    <property type="entry name" value="ARGININOSUCCINATE LYASE"/>
    <property type="match status" value="1"/>
</dbReference>
<name>E0XY84_9SPIR</name>
<comment type="catalytic activity">
    <reaction evidence="1 5">
        <text>2-(N(omega)-L-arginino)succinate = fumarate + L-arginine</text>
        <dbReference type="Rhea" id="RHEA:24020"/>
        <dbReference type="ChEBI" id="CHEBI:29806"/>
        <dbReference type="ChEBI" id="CHEBI:32682"/>
        <dbReference type="ChEBI" id="CHEBI:57472"/>
        <dbReference type="EC" id="4.3.2.1"/>
    </reaction>
</comment>
<dbReference type="GO" id="GO:0005829">
    <property type="term" value="C:cytosol"/>
    <property type="evidence" value="ECO:0007669"/>
    <property type="project" value="TreeGrafter"/>
</dbReference>
<comment type="pathway">
    <text evidence="2 5">Amino-acid biosynthesis; L-arginine biosynthesis; L-arginine from L-ornithine and carbamoyl phosphate: step 3/3.</text>
</comment>
<dbReference type="Gene3D" id="1.10.40.30">
    <property type="entry name" value="Fumarase/aspartase (C-terminal domain)"/>
    <property type="match status" value="1"/>
</dbReference>
<dbReference type="InterPro" id="IPR020557">
    <property type="entry name" value="Fumarate_lyase_CS"/>
</dbReference>